<dbReference type="EC" id="6.2.1.1" evidence="6"/>
<dbReference type="OrthoDB" id="9803968at2"/>
<dbReference type="PANTHER" id="PTHR24095:SF14">
    <property type="entry name" value="ACETYL-COENZYME A SYNTHETASE 1"/>
    <property type="match status" value="1"/>
</dbReference>
<dbReference type="GO" id="GO:0005524">
    <property type="term" value="F:ATP binding"/>
    <property type="evidence" value="ECO:0007669"/>
    <property type="project" value="UniProtKB-KW"/>
</dbReference>
<comment type="cofactor">
    <cofactor evidence="6">
        <name>Mg(2+)</name>
        <dbReference type="ChEBI" id="CHEBI:18420"/>
    </cofactor>
</comment>
<dbReference type="InterPro" id="IPR020845">
    <property type="entry name" value="AMP-binding_CS"/>
</dbReference>
<dbReference type="InterPro" id="IPR011904">
    <property type="entry name" value="Ac_CoA_lig"/>
</dbReference>
<evidence type="ECO:0000256" key="4">
    <source>
        <dbReference type="ARBA" id="ARBA00022840"/>
    </source>
</evidence>
<feature type="binding site" evidence="6">
    <location>
        <begin position="386"/>
        <end position="388"/>
    </location>
    <ligand>
        <name>ATP</name>
        <dbReference type="ChEBI" id="CHEBI:30616"/>
    </ligand>
</feature>
<organism evidence="10 11">
    <name type="scientific">Protaetiibacter intestinalis</name>
    <dbReference type="NCBI Taxonomy" id="2419774"/>
    <lineage>
        <taxon>Bacteria</taxon>
        <taxon>Bacillati</taxon>
        <taxon>Actinomycetota</taxon>
        <taxon>Actinomycetes</taxon>
        <taxon>Micrococcales</taxon>
        <taxon>Microbacteriaceae</taxon>
        <taxon>Protaetiibacter</taxon>
    </lineage>
</organism>
<feature type="modified residue" description="N6-acetyllysine" evidence="6">
    <location>
        <position position="614"/>
    </location>
</feature>
<feature type="binding site" evidence="6">
    <location>
        <position position="310"/>
    </location>
    <ligand>
        <name>CoA</name>
        <dbReference type="ChEBI" id="CHEBI:57287"/>
    </ligand>
</feature>
<dbReference type="Gene3D" id="3.40.50.12780">
    <property type="entry name" value="N-terminal domain of ligase-like"/>
    <property type="match status" value="1"/>
</dbReference>
<keyword evidence="4 6" id="KW-0067">ATP-binding</keyword>
<feature type="binding site" evidence="6">
    <location>
        <begin position="410"/>
        <end position="415"/>
    </location>
    <ligand>
        <name>ATP</name>
        <dbReference type="ChEBI" id="CHEBI:30616"/>
    </ligand>
</feature>
<dbReference type="EMBL" id="CP032630">
    <property type="protein sequence ID" value="AYF98247.1"/>
    <property type="molecule type" value="Genomic_DNA"/>
</dbReference>
<feature type="binding site" evidence="6">
    <location>
        <position position="517"/>
    </location>
    <ligand>
        <name>ATP</name>
        <dbReference type="ChEBI" id="CHEBI:30616"/>
    </ligand>
</feature>
<name>A0A387B7B4_9MICO</name>
<feature type="binding site" evidence="6">
    <location>
        <position position="544"/>
    </location>
    <ligand>
        <name>Mg(2+)</name>
        <dbReference type="ChEBI" id="CHEBI:18420"/>
    </ligand>
</feature>
<dbReference type="InterPro" id="IPR032387">
    <property type="entry name" value="ACAS_N"/>
</dbReference>
<keyword evidence="6" id="KW-0460">Magnesium</keyword>
<comment type="caution">
    <text evidence="6">Lacks conserved residue(s) required for the propagation of feature annotation.</text>
</comment>
<dbReference type="InterPro" id="IPR045851">
    <property type="entry name" value="AMP-bd_C_sf"/>
</dbReference>
<feature type="domain" description="AMP-dependent synthetase/ligase" evidence="7">
    <location>
        <begin position="87"/>
        <end position="477"/>
    </location>
</feature>
<accession>A0A387B7B4</accession>
<evidence type="ECO:0000313" key="10">
    <source>
        <dbReference type="EMBL" id="AYF98247.1"/>
    </source>
</evidence>
<evidence type="ECO:0000256" key="6">
    <source>
        <dbReference type="HAMAP-Rule" id="MF_01123"/>
    </source>
</evidence>
<evidence type="ECO:0000256" key="1">
    <source>
        <dbReference type="ARBA" id="ARBA00006432"/>
    </source>
</evidence>
<gene>
    <name evidence="10" type="primary">acs</name>
    <name evidence="6" type="synonym">acsA</name>
    <name evidence="10" type="ORF">D7I47_08260</name>
</gene>
<dbReference type="Proteomes" id="UP000278886">
    <property type="component" value="Chromosome"/>
</dbReference>
<keyword evidence="5 6" id="KW-0007">Acetylation</keyword>
<feature type="binding site" evidence="6">
    <location>
        <position position="525"/>
    </location>
    <ligand>
        <name>CoA</name>
        <dbReference type="ChEBI" id="CHEBI:57287"/>
    </ligand>
</feature>
<feature type="binding site" evidence="6">
    <location>
        <position position="539"/>
    </location>
    <ligand>
        <name>Mg(2+)</name>
        <dbReference type="ChEBI" id="CHEBI:18420"/>
    </ligand>
</feature>
<dbReference type="HAMAP" id="MF_01123">
    <property type="entry name" value="Ac_CoA_synth"/>
    <property type="match status" value="1"/>
</dbReference>
<dbReference type="GO" id="GO:0003987">
    <property type="term" value="F:acetate-CoA ligase activity"/>
    <property type="evidence" value="ECO:0007669"/>
    <property type="project" value="UniProtKB-UniRule"/>
</dbReference>
<evidence type="ECO:0000256" key="2">
    <source>
        <dbReference type="ARBA" id="ARBA00022598"/>
    </source>
</evidence>
<protein>
    <recommendedName>
        <fullName evidence="6">Acetyl-coenzyme A synthetase</fullName>
        <shortName evidence="6">AcCoA synthetase</shortName>
        <shortName evidence="6">Acs</shortName>
        <ecNumber evidence="6">6.2.1.1</ecNumber>
    </recommendedName>
    <alternativeName>
        <fullName evidence="6">Acetate--CoA ligase</fullName>
    </alternativeName>
    <alternativeName>
        <fullName evidence="6">Acyl-activating enzyme</fullName>
    </alternativeName>
</protein>
<dbReference type="CDD" id="cd05966">
    <property type="entry name" value="ACS"/>
    <property type="match status" value="1"/>
</dbReference>
<dbReference type="InterPro" id="IPR000873">
    <property type="entry name" value="AMP-dep_synth/lig_dom"/>
</dbReference>
<evidence type="ECO:0000313" key="11">
    <source>
        <dbReference type="Proteomes" id="UP000278886"/>
    </source>
</evidence>
<dbReference type="AlphaFoldDB" id="A0A387B7B4"/>
<dbReference type="InterPro" id="IPR042099">
    <property type="entry name" value="ANL_N_sf"/>
</dbReference>
<evidence type="ECO:0000256" key="3">
    <source>
        <dbReference type="ARBA" id="ARBA00022741"/>
    </source>
</evidence>
<comment type="catalytic activity">
    <reaction evidence="6">
        <text>acetate + ATP + CoA = acetyl-CoA + AMP + diphosphate</text>
        <dbReference type="Rhea" id="RHEA:23176"/>
        <dbReference type="ChEBI" id="CHEBI:30089"/>
        <dbReference type="ChEBI" id="CHEBI:30616"/>
        <dbReference type="ChEBI" id="CHEBI:33019"/>
        <dbReference type="ChEBI" id="CHEBI:57287"/>
        <dbReference type="ChEBI" id="CHEBI:57288"/>
        <dbReference type="ChEBI" id="CHEBI:456215"/>
        <dbReference type="EC" id="6.2.1.1"/>
    </reaction>
</comment>
<dbReference type="SUPFAM" id="SSF56801">
    <property type="entry name" value="Acetyl-CoA synthetase-like"/>
    <property type="match status" value="1"/>
</dbReference>
<dbReference type="NCBIfam" id="TIGR02188">
    <property type="entry name" value="Ac_CoA_lig_AcsA"/>
    <property type="match status" value="1"/>
</dbReference>
<dbReference type="NCBIfam" id="NF001208">
    <property type="entry name" value="PRK00174.1"/>
    <property type="match status" value="1"/>
</dbReference>
<dbReference type="GO" id="GO:0016208">
    <property type="term" value="F:AMP binding"/>
    <property type="evidence" value="ECO:0007669"/>
    <property type="project" value="InterPro"/>
</dbReference>
<keyword evidence="3 6" id="KW-0547">Nucleotide-binding</keyword>
<feature type="domain" description="AMP-binding enzyme C-terminal" evidence="8">
    <location>
        <begin position="533"/>
        <end position="614"/>
    </location>
</feature>
<keyword evidence="11" id="KW-1185">Reference proteome</keyword>
<dbReference type="Pfam" id="PF16177">
    <property type="entry name" value="ACAS_N"/>
    <property type="match status" value="1"/>
</dbReference>
<dbReference type="Pfam" id="PF00501">
    <property type="entry name" value="AMP-binding"/>
    <property type="match status" value="1"/>
</dbReference>
<dbReference type="GO" id="GO:0019427">
    <property type="term" value="P:acetyl-CoA biosynthetic process from acetate"/>
    <property type="evidence" value="ECO:0007669"/>
    <property type="project" value="UniProtKB-UniRule"/>
</dbReference>
<dbReference type="GO" id="GO:0005829">
    <property type="term" value="C:cytosol"/>
    <property type="evidence" value="ECO:0007669"/>
    <property type="project" value="TreeGrafter"/>
</dbReference>
<proteinExistence type="inferred from homology"/>
<evidence type="ECO:0000259" key="8">
    <source>
        <dbReference type="Pfam" id="PF13193"/>
    </source>
</evidence>
<dbReference type="PROSITE" id="PS00455">
    <property type="entry name" value="AMP_BINDING"/>
    <property type="match status" value="1"/>
</dbReference>
<dbReference type="PANTHER" id="PTHR24095">
    <property type="entry name" value="ACETYL-COENZYME A SYNTHETASE"/>
    <property type="match status" value="1"/>
</dbReference>
<keyword evidence="6" id="KW-0479">Metal-binding</keyword>
<sequence length="656" mass="71778">MTSIDSLLTETRRFAPDPEFTAGSVAGRELYDRAADDRLAYWADRARELHWHTPFEQVLDWSNPPFARWFADGTLNVAYNCLDRHVLAGYGDRVAIHWEGEPGDSRTLTYGELTAQVKRAANALAALGVGQGDRVAIYLPVVPEAVVAMLAVARLGAIHSVVFGGFSAESLRARIEDAEAKVVITADGGYRKGKVFPLKATVDAALEGETTIEHVLVVKRGGNEVAWTEGRDLWWDDAMADADLDHEAKGFDAENPLFILYTSGTTGKPKGILHTSGGYLTQAAATHHDVFDLHPESDVFWCTADIGWVTGHSYVVYGPLANGATQLMYEGTPDTPHPGRWWELIEKYGVTILYTAPTAIRSFMKLGRQIPQKFDLSSLRLLGSVGEPINPEAWVWYRDVIGGGSTPVVDTWWQTETGAMMISALPGVTTLKPGSAQVPIPGVKIDILSDDGARVDPPNGGLLTVRDPWPSMLRGIWGDPERFVETYWEKFRDDGWRYFAGDGAHVDEDGDIWLLGRIDDVMNVSGHRLSTTEIESALVGNPVVAEAAVVGASDETTGQAVVAFVIVKQSHREEHTDDEFVQLLRAHVAQAIGAIARPRDIYIVTELPKTRSGKIMRRLLRDVAEGRAIGDTTTLADTSVMQIISDKLRSGAPAED</sequence>
<comment type="PTM">
    <text evidence="6">Acetylated. Deacetylation by the SIR2-homolog deacetylase activates the enzyme.</text>
</comment>
<reference evidence="11" key="1">
    <citation type="submission" date="2018-09" db="EMBL/GenBank/DDBJ databases">
        <title>Genome sequencing of strain 2DFWR-13.</title>
        <authorList>
            <person name="Heo J."/>
            <person name="Kim S.-J."/>
            <person name="Kwon S.-W."/>
        </authorList>
    </citation>
    <scope>NUCLEOTIDE SEQUENCE [LARGE SCALE GENOMIC DNA]</scope>
    <source>
        <strain evidence="11">2DFWR-13</strain>
    </source>
</reference>
<feature type="binding site" evidence="6">
    <location>
        <position position="528"/>
    </location>
    <ligand>
        <name>ATP</name>
        <dbReference type="ChEBI" id="CHEBI:30616"/>
    </ligand>
</feature>
<comment type="function">
    <text evidence="6">Catalyzes the conversion of acetate into acetyl-CoA (AcCoA), an essential intermediate at the junction of anabolic and catabolic pathways. AcsA undergoes a two-step reaction. In the first half reaction, AcsA combines acetate with ATP to form acetyl-adenylate (AcAMP) intermediate. In the second half reaction, it can then transfer the acetyl group from AcAMP to the sulfhydryl group of CoA, forming the product AcCoA.</text>
</comment>
<evidence type="ECO:0000256" key="5">
    <source>
        <dbReference type="ARBA" id="ARBA00022990"/>
    </source>
</evidence>
<dbReference type="InterPro" id="IPR025110">
    <property type="entry name" value="AMP-bd_C"/>
</dbReference>
<feature type="binding site" evidence="6">
    <location>
        <begin position="191"/>
        <end position="194"/>
    </location>
    <ligand>
        <name>CoA</name>
        <dbReference type="ChEBI" id="CHEBI:57287"/>
    </ligand>
</feature>
<feature type="binding site" evidence="6">
    <location>
        <position position="502"/>
    </location>
    <ligand>
        <name>ATP</name>
        <dbReference type="ChEBI" id="CHEBI:30616"/>
    </ligand>
</feature>
<keyword evidence="2 6" id="KW-0436">Ligase</keyword>
<feature type="domain" description="Acetyl-coenzyme A synthetase N-terminal" evidence="9">
    <location>
        <begin position="28"/>
        <end position="81"/>
    </location>
</feature>
<dbReference type="RefSeq" id="WP_120762594.1">
    <property type="nucleotide sequence ID" value="NZ_CP032630.1"/>
</dbReference>
<dbReference type="KEGG" id="lyd:D7I47_08260"/>
<dbReference type="Pfam" id="PF13193">
    <property type="entry name" value="AMP-binding_C"/>
    <property type="match status" value="1"/>
</dbReference>
<evidence type="ECO:0000259" key="9">
    <source>
        <dbReference type="Pfam" id="PF16177"/>
    </source>
</evidence>
<evidence type="ECO:0000259" key="7">
    <source>
        <dbReference type="Pfam" id="PF00501"/>
    </source>
</evidence>
<dbReference type="GO" id="GO:0046872">
    <property type="term" value="F:metal ion binding"/>
    <property type="evidence" value="ECO:0007669"/>
    <property type="project" value="UniProtKB-KW"/>
</dbReference>
<dbReference type="Gene3D" id="3.30.300.30">
    <property type="match status" value="1"/>
</dbReference>
<comment type="similarity">
    <text evidence="1 6">Belongs to the ATP-dependent AMP-binding enzyme family.</text>
</comment>
<dbReference type="FunFam" id="3.40.50.12780:FF:000001">
    <property type="entry name" value="Acetyl-coenzyme A synthetase"/>
    <property type="match status" value="1"/>
</dbReference>